<dbReference type="Proteomes" id="UP000661607">
    <property type="component" value="Unassembled WGS sequence"/>
</dbReference>
<feature type="compositionally biased region" description="Basic and acidic residues" evidence="1">
    <location>
        <begin position="208"/>
        <end position="219"/>
    </location>
</feature>
<organism evidence="2 3">
    <name type="scientific">Nonomuraea africana</name>
    <dbReference type="NCBI Taxonomy" id="46171"/>
    <lineage>
        <taxon>Bacteria</taxon>
        <taxon>Bacillati</taxon>
        <taxon>Actinomycetota</taxon>
        <taxon>Actinomycetes</taxon>
        <taxon>Streptosporangiales</taxon>
        <taxon>Streptosporangiaceae</taxon>
        <taxon>Nonomuraea</taxon>
    </lineage>
</organism>
<dbReference type="EMBL" id="JADBEF010000001">
    <property type="protein sequence ID" value="MBE1562133.1"/>
    <property type="molecule type" value="Genomic_DNA"/>
</dbReference>
<feature type="compositionally biased region" description="Basic and acidic residues" evidence="1">
    <location>
        <begin position="172"/>
        <end position="181"/>
    </location>
</feature>
<reference evidence="2 3" key="1">
    <citation type="submission" date="2020-10" db="EMBL/GenBank/DDBJ databases">
        <title>Sequencing the genomes of 1000 actinobacteria strains.</title>
        <authorList>
            <person name="Klenk H.-P."/>
        </authorList>
    </citation>
    <scope>NUCLEOTIDE SEQUENCE [LARGE SCALE GENOMIC DNA]</scope>
    <source>
        <strain evidence="2 3">DSM 43748</strain>
    </source>
</reference>
<evidence type="ECO:0000313" key="2">
    <source>
        <dbReference type="EMBL" id="MBE1562133.1"/>
    </source>
</evidence>
<proteinExistence type="predicted"/>
<name>A0ABR9KJD2_9ACTN</name>
<comment type="caution">
    <text evidence="2">The sequence shown here is derived from an EMBL/GenBank/DDBJ whole genome shotgun (WGS) entry which is preliminary data.</text>
</comment>
<protein>
    <submittedName>
        <fullName evidence="2">Uncharacterized protein</fullName>
    </submittedName>
</protein>
<evidence type="ECO:0000256" key="1">
    <source>
        <dbReference type="SAM" id="MobiDB-lite"/>
    </source>
</evidence>
<evidence type="ECO:0000313" key="3">
    <source>
        <dbReference type="Proteomes" id="UP000661607"/>
    </source>
</evidence>
<keyword evidence="3" id="KW-1185">Reference proteome</keyword>
<feature type="region of interest" description="Disordered" evidence="1">
    <location>
        <begin position="172"/>
        <end position="236"/>
    </location>
</feature>
<sequence length="236" mass="25252">MGIAGSGPAVADQRLCVVGPPEQSRPGAGRYRETSDAHIFIVDGQQRSTALAGGAGIKPACYPADIWNELGGPNLQVGVVLESTRRLGIHPMRSRIHPQIALGALLRARPADIPDLVGRAGAGTRTREASQLAAELTSMRDRLLETRIPVAWIQGGVRDAAESYRVLGFDKSRPRVGDRKPLPRPSLPRDSPRGSRPAASVRRPVGIQERHNRPDDQRSRPASLADAQPTAISGEG</sequence>
<gene>
    <name evidence="2" type="ORF">H4W81_004912</name>
</gene>
<accession>A0ABR9KJD2</accession>